<name>A0A0D1Z7P4_9EURO</name>
<dbReference type="InterPro" id="IPR029063">
    <property type="entry name" value="SAM-dependent_MTases_sf"/>
</dbReference>
<evidence type="ECO:0000256" key="3">
    <source>
        <dbReference type="ARBA" id="ARBA00022691"/>
    </source>
</evidence>
<dbReference type="AlphaFoldDB" id="A0A0D1Z7P4"/>
<evidence type="ECO:0000313" key="5">
    <source>
        <dbReference type="EMBL" id="KIW23656.1"/>
    </source>
</evidence>
<evidence type="ECO:0000256" key="2">
    <source>
        <dbReference type="ARBA" id="ARBA00022679"/>
    </source>
</evidence>
<gene>
    <name evidence="5" type="ORF">PV07_11839</name>
</gene>
<proteinExistence type="inferred from homology"/>
<dbReference type="Gene3D" id="3.40.50.150">
    <property type="entry name" value="Vaccinia Virus protein VP39"/>
    <property type="match status" value="1"/>
</dbReference>
<evidence type="ECO:0000313" key="6">
    <source>
        <dbReference type="Proteomes" id="UP000054466"/>
    </source>
</evidence>
<sequence length="345" mass="39364">MSDNPPTAATATATATGARSAYQYQVYKPELEQVPTQIATLLAEYAGIPAAAQKEHIKTVRDRAFKSHPYPCLGRWRFLELDLSSHPLYQSHIVPMLSKDKAAEGEKTADKDGNRDWIFLDLGCCLGQDIRKLIFDGGDASRIYGADLRPEFIEVGYELFRDEDRLPRAQHFVAPADVFDFSPESELSRKCDGRVGILHSTSVFHLFDWDQQVTMACRCLQLMTTTNGRVLICGCQVGNEHPGEFPRRLGGGSRYRHNEESWKKMWDEVVRQESTKYKIRAIEVGAVMLGRNIDRIREELAAQRQAQEQGQGARGEEEGESESRYLGRFEEGFRWMKYWVWIDFA</sequence>
<accession>A0A0D1Z7P4</accession>
<dbReference type="VEuPathDB" id="FungiDB:PV07_11839"/>
<dbReference type="RefSeq" id="XP_016243872.1">
    <property type="nucleotide sequence ID" value="XM_016399310.1"/>
</dbReference>
<dbReference type="HOGENOM" id="CLU_051542_0_1_1"/>
<dbReference type="STRING" id="569365.A0A0D1Z7P4"/>
<dbReference type="PANTHER" id="PTHR35897:SF1">
    <property type="entry name" value="METHYLTRANSFERASE AUSD"/>
    <property type="match status" value="1"/>
</dbReference>
<comment type="pathway">
    <text evidence="1">Secondary metabolite biosynthesis.</text>
</comment>
<dbReference type="PANTHER" id="PTHR35897">
    <property type="entry name" value="METHYLTRANSFERASE AUSD"/>
    <property type="match status" value="1"/>
</dbReference>
<keyword evidence="6" id="KW-1185">Reference proteome</keyword>
<evidence type="ECO:0000256" key="1">
    <source>
        <dbReference type="ARBA" id="ARBA00005179"/>
    </source>
</evidence>
<evidence type="ECO:0000256" key="4">
    <source>
        <dbReference type="ARBA" id="ARBA00038314"/>
    </source>
</evidence>
<dbReference type="GeneID" id="27351033"/>
<dbReference type="InterPro" id="IPR051654">
    <property type="entry name" value="Meroterpenoid_MTases"/>
</dbReference>
<reference evidence="5 6" key="1">
    <citation type="submission" date="2015-01" db="EMBL/GenBank/DDBJ databases">
        <title>The Genome Sequence of Cladophialophora immunda CBS83496.</title>
        <authorList>
            <consortium name="The Broad Institute Genomics Platform"/>
            <person name="Cuomo C."/>
            <person name="de Hoog S."/>
            <person name="Gorbushina A."/>
            <person name="Stielow B."/>
            <person name="Teixiera M."/>
            <person name="Abouelleil A."/>
            <person name="Chapman S.B."/>
            <person name="Priest M."/>
            <person name="Young S.K."/>
            <person name="Wortman J."/>
            <person name="Nusbaum C."/>
            <person name="Birren B."/>
        </authorList>
    </citation>
    <scope>NUCLEOTIDE SEQUENCE [LARGE SCALE GENOMIC DNA]</scope>
    <source>
        <strain evidence="5 6">CBS 83496</strain>
    </source>
</reference>
<dbReference type="SUPFAM" id="SSF53335">
    <property type="entry name" value="S-adenosyl-L-methionine-dependent methyltransferases"/>
    <property type="match status" value="1"/>
</dbReference>
<protein>
    <recommendedName>
        <fullName evidence="7">Methyltransferase domain-containing protein</fullName>
    </recommendedName>
</protein>
<dbReference type="Proteomes" id="UP000054466">
    <property type="component" value="Unassembled WGS sequence"/>
</dbReference>
<dbReference type="EMBL" id="KN847046">
    <property type="protein sequence ID" value="KIW23656.1"/>
    <property type="molecule type" value="Genomic_DNA"/>
</dbReference>
<keyword evidence="2" id="KW-0808">Transferase</keyword>
<comment type="similarity">
    <text evidence="4">Belongs to the class I-like SAM-binding methyltransferase superfamily.</text>
</comment>
<dbReference type="GO" id="GO:0016740">
    <property type="term" value="F:transferase activity"/>
    <property type="evidence" value="ECO:0007669"/>
    <property type="project" value="UniProtKB-KW"/>
</dbReference>
<dbReference type="OrthoDB" id="2094832at2759"/>
<evidence type="ECO:0008006" key="7">
    <source>
        <dbReference type="Google" id="ProtNLM"/>
    </source>
</evidence>
<organism evidence="5 6">
    <name type="scientific">Cladophialophora immunda</name>
    <dbReference type="NCBI Taxonomy" id="569365"/>
    <lineage>
        <taxon>Eukaryota</taxon>
        <taxon>Fungi</taxon>
        <taxon>Dikarya</taxon>
        <taxon>Ascomycota</taxon>
        <taxon>Pezizomycotina</taxon>
        <taxon>Eurotiomycetes</taxon>
        <taxon>Chaetothyriomycetidae</taxon>
        <taxon>Chaetothyriales</taxon>
        <taxon>Herpotrichiellaceae</taxon>
        <taxon>Cladophialophora</taxon>
    </lineage>
</organism>
<keyword evidence="3" id="KW-0949">S-adenosyl-L-methionine</keyword>